<reference evidence="2 3" key="2">
    <citation type="journal article" date="2013" name="Plant Cell Physiol.">
        <title>Rice Annotation Project Database (RAP-DB): an integrative and interactive database for rice genomics.</title>
        <authorList>
            <person name="Sakai H."/>
            <person name="Lee S.S."/>
            <person name="Tanaka T."/>
            <person name="Numa H."/>
            <person name="Kim J."/>
            <person name="Kawahara Y."/>
            <person name="Wakimoto H."/>
            <person name="Yang C.C."/>
            <person name="Iwamoto M."/>
            <person name="Abe T."/>
            <person name="Yamada Y."/>
            <person name="Muto A."/>
            <person name="Inokuchi H."/>
            <person name="Ikemura T."/>
            <person name="Matsumoto T."/>
            <person name="Sasaki T."/>
            <person name="Itoh T."/>
        </authorList>
    </citation>
    <scope>NUCLEOTIDE SEQUENCE [LARGE SCALE GENOMIC DNA]</scope>
    <source>
        <strain evidence="3">cv. Nipponbare</strain>
    </source>
</reference>
<dbReference type="EMBL" id="AP014967">
    <property type="protein sequence ID" value="BAT13088.1"/>
    <property type="molecule type" value="Genomic_DNA"/>
</dbReference>
<evidence type="ECO:0000256" key="1">
    <source>
        <dbReference type="SAM" id="MobiDB-lite"/>
    </source>
</evidence>
<dbReference type="PaxDb" id="39947-A0A0P0XZR0"/>
<proteinExistence type="predicted"/>
<sequence length="88" mass="9754">MTLLAPQSKHPGSPHFPNSVFTQRSLQSSLRLTDAVTNNGMSSRKGVAPQKCFSCSEIRLGTEIRVRNFRLKPHPSIIICFTDGDEIV</sequence>
<name>A0A0P0XZR0_ORYSJ</name>
<dbReference type="Gramene" id="Os11t0201540-00">
    <property type="protein sequence ID" value="Os11t0201540-00"/>
    <property type="gene ID" value="Os11g0201540"/>
</dbReference>
<protein>
    <submittedName>
        <fullName evidence="2">Os11g0201540 protein</fullName>
    </submittedName>
</protein>
<dbReference type="InParanoid" id="A0A0P0XZR0"/>
<evidence type="ECO:0000313" key="2">
    <source>
        <dbReference type="EMBL" id="BAT13088.1"/>
    </source>
</evidence>
<feature type="region of interest" description="Disordered" evidence="1">
    <location>
        <begin position="1"/>
        <end position="20"/>
    </location>
</feature>
<reference evidence="2 3" key="3">
    <citation type="journal article" date="2013" name="Rice">
        <title>Improvement of the Oryza sativa Nipponbare reference genome using next generation sequence and optical map data.</title>
        <authorList>
            <person name="Kawahara Y."/>
            <person name="de la Bastide M."/>
            <person name="Hamilton J.P."/>
            <person name="Kanamori H."/>
            <person name="McCombie W.R."/>
            <person name="Ouyang S."/>
            <person name="Schwartz D.C."/>
            <person name="Tanaka T."/>
            <person name="Wu J."/>
            <person name="Zhou S."/>
            <person name="Childs K.L."/>
            <person name="Davidson R.M."/>
            <person name="Lin H."/>
            <person name="Quesada-Ocampo L."/>
            <person name="Vaillancourt B."/>
            <person name="Sakai H."/>
            <person name="Lee S.S."/>
            <person name="Kim J."/>
            <person name="Numa H."/>
            <person name="Itoh T."/>
            <person name="Buell C.R."/>
            <person name="Matsumoto T."/>
        </authorList>
    </citation>
    <scope>NUCLEOTIDE SEQUENCE [LARGE SCALE GENOMIC DNA]</scope>
    <source>
        <strain evidence="3">cv. Nipponbare</strain>
    </source>
</reference>
<evidence type="ECO:0000313" key="3">
    <source>
        <dbReference type="Proteomes" id="UP000059680"/>
    </source>
</evidence>
<reference evidence="3" key="1">
    <citation type="journal article" date="2005" name="Nature">
        <title>The map-based sequence of the rice genome.</title>
        <authorList>
            <consortium name="International rice genome sequencing project (IRGSP)"/>
            <person name="Matsumoto T."/>
            <person name="Wu J."/>
            <person name="Kanamori H."/>
            <person name="Katayose Y."/>
            <person name="Fujisawa M."/>
            <person name="Namiki N."/>
            <person name="Mizuno H."/>
            <person name="Yamamoto K."/>
            <person name="Antonio B.A."/>
            <person name="Baba T."/>
            <person name="Sakata K."/>
            <person name="Nagamura Y."/>
            <person name="Aoki H."/>
            <person name="Arikawa K."/>
            <person name="Arita K."/>
            <person name="Bito T."/>
            <person name="Chiden Y."/>
            <person name="Fujitsuka N."/>
            <person name="Fukunaka R."/>
            <person name="Hamada M."/>
            <person name="Harada C."/>
            <person name="Hayashi A."/>
            <person name="Hijishita S."/>
            <person name="Honda M."/>
            <person name="Hosokawa S."/>
            <person name="Ichikawa Y."/>
            <person name="Idonuma A."/>
            <person name="Iijima M."/>
            <person name="Ikeda M."/>
            <person name="Ikeno M."/>
            <person name="Ito K."/>
            <person name="Ito S."/>
            <person name="Ito T."/>
            <person name="Ito Y."/>
            <person name="Ito Y."/>
            <person name="Iwabuchi A."/>
            <person name="Kamiya K."/>
            <person name="Karasawa W."/>
            <person name="Kurita K."/>
            <person name="Katagiri S."/>
            <person name="Kikuta A."/>
            <person name="Kobayashi H."/>
            <person name="Kobayashi N."/>
            <person name="Machita K."/>
            <person name="Maehara T."/>
            <person name="Masukawa M."/>
            <person name="Mizubayashi T."/>
            <person name="Mukai Y."/>
            <person name="Nagasaki H."/>
            <person name="Nagata Y."/>
            <person name="Naito S."/>
            <person name="Nakashima M."/>
            <person name="Nakama Y."/>
            <person name="Nakamichi Y."/>
            <person name="Nakamura M."/>
            <person name="Meguro A."/>
            <person name="Negishi M."/>
            <person name="Ohta I."/>
            <person name="Ohta T."/>
            <person name="Okamoto M."/>
            <person name="Ono N."/>
            <person name="Saji S."/>
            <person name="Sakaguchi M."/>
            <person name="Sakai K."/>
            <person name="Shibata M."/>
            <person name="Shimokawa T."/>
            <person name="Song J."/>
            <person name="Takazaki Y."/>
            <person name="Terasawa K."/>
            <person name="Tsugane M."/>
            <person name="Tsuji K."/>
            <person name="Ueda S."/>
            <person name="Waki K."/>
            <person name="Yamagata H."/>
            <person name="Yamamoto M."/>
            <person name="Yamamoto S."/>
            <person name="Yamane H."/>
            <person name="Yoshiki S."/>
            <person name="Yoshihara R."/>
            <person name="Yukawa K."/>
            <person name="Zhong H."/>
            <person name="Yano M."/>
            <person name="Yuan Q."/>
            <person name="Ouyang S."/>
            <person name="Liu J."/>
            <person name="Jones K.M."/>
            <person name="Gansberger K."/>
            <person name="Moffat K."/>
            <person name="Hill J."/>
            <person name="Bera J."/>
            <person name="Fadrosh D."/>
            <person name="Jin S."/>
            <person name="Johri S."/>
            <person name="Kim M."/>
            <person name="Overton L."/>
            <person name="Reardon M."/>
            <person name="Tsitrin T."/>
            <person name="Vuong H."/>
            <person name="Weaver B."/>
            <person name="Ciecko A."/>
            <person name="Tallon L."/>
            <person name="Jackson J."/>
            <person name="Pai G."/>
            <person name="Aken S.V."/>
            <person name="Utterback T."/>
            <person name="Reidmuller S."/>
            <person name="Feldblyum T."/>
            <person name="Hsiao J."/>
            <person name="Zismann V."/>
            <person name="Iobst S."/>
            <person name="de Vazeille A.R."/>
            <person name="Buell C.R."/>
            <person name="Ying K."/>
            <person name="Li Y."/>
            <person name="Lu T."/>
            <person name="Huang Y."/>
            <person name="Zhao Q."/>
            <person name="Feng Q."/>
            <person name="Zhang L."/>
            <person name="Zhu J."/>
            <person name="Weng Q."/>
            <person name="Mu J."/>
            <person name="Lu Y."/>
            <person name="Fan D."/>
            <person name="Liu Y."/>
            <person name="Guan J."/>
            <person name="Zhang Y."/>
            <person name="Yu S."/>
            <person name="Liu X."/>
            <person name="Zhang Y."/>
            <person name="Hong G."/>
            <person name="Han B."/>
            <person name="Choisne N."/>
            <person name="Demange N."/>
            <person name="Orjeda G."/>
            <person name="Samain S."/>
            <person name="Cattolico L."/>
            <person name="Pelletier E."/>
            <person name="Couloux A."/>
            <person name="Segurens B."/>
            <person name="Wincker P."/>
            <person name="D'Hont A."/>
            <person name="Scarpelli C."/>
            <person name="Weissenbach J."/>
            <person name="Salanoubat M."/>
            <person name="Quetier F."/>
            <person name="Yu Y."/>
            <person name="Kim H.R."/>
            <person name="Rambo T."/>
            <person name="Currie J."/>
            <person name="Collura K."/>
            <person name="Luo M."/>
            <person name="Yang T."/>
            <person name="Ammiraju J.S.S."/>
            <person name="Engler F."/>
            <person name="Soderlund C."/>
            <person name="Wing R.A."/>
            <person name="Palmer L.E."/>
            <person name="de la Bastide M."/>
            <person name="Spiegel L."/>
            <person name="Nascimento L."/>
            <person name="Zutavern T."/>
            <person name="O'Shaughnessy A."/>
            <person name="Dike S."/>
            <person name="Dedhia N."/>
            <person name="Preston R."/>
            <person name="Balija V."/>
            <person name="McCombie W.R."/>
            <person name="Chow T."/>
            <person name="Chen H."/>
            <person name="Chung M."/>
            <person name="Chen C."/>
            <person name="Shaw J."/>
            <person name="Wu H."/>
            <person name="Hsiao K."/>
            <person name="Chao Y."/>
            <person name="Chu M."/>
            <person name="Cheng C."/>
            <person name="Hour A."/>
            <person name="Lee P."/>
            <person name="Lin S."/>
            <person name="Lin Y."/>
            <person name="Liou J."/>
            <person name="Liu S."/>
            <person name="Hsing Y."/>
            <person name="Raghuvanshi S."/>
            <person name="Mohanty A."/>
            <person name="Bharti A.K."/>
            <person name="Gaur A."/>
            <person name="Gupta V."/>
            <person name="Kumar D."/>
            <person name="Ravi V."/>
            <person name="Vij S."/>
            <person name="Kapur A."/>
            <person name="Khurana P."/>
            <person name="Khurana P."/>
            <person name="Khurana J.P."/>
            <person name="Tyagi A.K."/>
            <person name="Gaikwad K."/>
            <person name="Singh A."/>
            <person name="Dalal V."/>
            <person name="Srivastava S."/>
            <person name="Dixit A."/>
            <person name="Pal A.K."/>
            <person name="Ghazi I.A."/>
            <person name="Yadav M."/>
            <person name="Pandit A."/>
            <person name="Bhargava A."/>
            <person name="Sureshbabu K."/>
            <person name="Batra K."/>
            <person name="Sharma T.R."/>
            <person name="Mohapatra T."/>
            <person name="Singh N.K."/>
            <person name="Messing J."/>
            <person name="Nelson A.B."/>
            <person name="Fuks G."/>
            <person name="Kavchok S."/>
            <person name="Keizer G."/>
            <person name="Linton E."/>
            <person name="Llaca V."/>
            <person name="Song R."/>
            <person name="Tanyolac B."/>
            <person name="Young S."/>
            <person name="Ho-Il K."/>
            <person name="Hahn J.H."/>
            <person name="Sangsakoo G."/>
            <person name="Vanavichit A."/>
            <person name="de Mattos Luiz.A.T."/>
            <person name="Zimmer P.D."/>
            <person name="Malone G."/>
            <person name="Dellagostin O."/>
            <person name="de Oliveira A.C."/>
            <person name="Bevan M."/>
            <person name="Bancroft I."/>
            <person name="Minx P."/>
            <person name="Cordum H."/>
            <person name="Wilson R."/>
            <person name="Cheng Z."/>
            <person name="Jin W."/>
            <person name="Jiang J."/>
            <person name="Leong S.A."/>
            <person name="Iwama H."/>
            <person name="Gojobori T."/>
            <person name="Itoh T."/>
            <person name="Niimura Y."/>
            <person name="Fujii Y."/>
            <person name="Habara T."/>
            <person name="Sakai H."/>
            <person name="Sato Y."/>
            <person name="Wilson G."/>
            <person name="Kumar K."/>
            <person name="McCouch S."/>
            <person name="Juretic N."/>
            <person name="Hoen D."/>
            <person name="Wright S."/>
            <person name="Bruskiewich R."/>
            <person name="Bureau T."/>
            <person name="Miyao A."/>
            <person name="Hirochika H."/>
            <person name="Nishikawa T."/>
            <person name="Kadowaki K."/>
            <person name="Sugiura M."/>
            <person name="Burr B."/>
            <person name="Sasaki T."/>
        </authorList>
    </citation>
    <scope>NUCLEOTIDE SEQUENCE [LARGE SCALE GENOMIC DNA]</scope>
    <source>
        <strain evidence="3">cv. Nipponbare</strain>
    </source>
</reference>
<organism evidence="2 3">
    <name type="scientific">Oryza sativa subsp. japonica</name>
    <name type="common">Rice</name>
    <dbReference type="NCBI Taxonomy" id="39947"/>
    <lineage>
        <taxon>Eukaryota</taxon>
        <taxon>Viridiplantae</taxon>
        <taxon>Streptophyta</taxon>
        <taxon>Embryophyta</taxon>
        <taxon>Tracheophyta</taxon>
        <taxon>Spermatophyta</taxon>
        <taxon>Magnoliopsida</taxon>
        <taxon>Liliopsida</taxon>
        <taxon>Poales</taxon>
        <taxon>Poaceae</taxon>
        <taxon>BOP clade</taxon>
        <taxon>Oryzoideae</taxon>
        <taxon>Oryzeae</taxon>
        <taxon>Oryzinae</taxon>
        <taxon>Oryza</taxon>
        <taxon>Oryza sativa</taxon>
    </lineage>
</organism>
<dbReference type="AlphaFoldDB" id="A0A0P0XZR0"/>
<gene>
    <name evidence="2" type="ordered locus">Os11g0201540</name>
    <name evidence="2" type="ORF">OSNPB_110201540</name>
</gene>
<accession>A0A0P0XZR0</accession>
<keyword evidence="3" id="KW-1185">Reference proteome</keyword>
<dbReference type="Proteomes" id="UP000059680">
    <property type="component" value="Chromosome 11"/>
</dbReference>